<dbReference type="EMBL" id="JASWJB010000018">
    <property type="protein sequence ID" value="KAK2612252.1"/>
    <property type="molecule type" value="Genomic_DNA"/>
</dbReference>
<dbReference type="PANTHER" id="PTHR31438:SF1">
    <property type="entry name" value="LYSINE N-ACYLTRANSFERASE C17G9.06C-RELATED"/>
    <property type="match status" value="1"/>
</dbReference>
<evidence type="ECO:0000313" key="3">
    <source>
        <dbReference type="EMBL" id="KAK2612252.1"/>
    </source>
</evidence>
<gene>
    <name evidence="3" type="ORF">QQS21_001678</name>
</gene>
<accession>A0AAJ0FX78</accession>
<feature type="domain" description="Acyltransferase MbtK/IucB-like conserved" evidence="2">
    <location>
        <begin position="249"/>
        <end position="298"/>
    </location>
</feature>
<sequence length="427" mass="48266">MGSIDVVADPALSQQDQTKISFRLPNGKAELWIDAITLGKTVAYDVGQAKTALSRWTTAYETVRVSPAMVNDDVAEYDSLLHLDISKADASAVAFGCRAGQEDLALLWASVYALWLHPQLRENDLIAVVVNDERFGEYLRSTGLGVISPFSRNVSTTTVVPKDAIFWLHREAFWQGAGAPDSQSWIRSRPEVTQFPGFNGTIGSFPSQISFTRQGNVCTVHPVRPPKPAPGTLLYSRHIVDVGEQLRIYHIDASNPVHFEHYARWQNSDRVNAGWRERGPDEHHRKYLASQLADPHTMSCVFEWDGELAGYMEIGYVKEDNVACFIGSNCNIIVGEHDQNTHFLVGEEKFRGRKRYQAANGSMKHLAFLRDPRTKQIVGEPQHDQVSIKLQEKFLPIEKKKRFHLPHKTSMLIALQRDRFFQEGHFL</sequence>
<comment type="caution">
    <text evidence="3">The sequence shown here is derived from an EMBL/GenBank/DDBJ whole genome shotgun (WGS) entry which is preliminary data.</text>
</comment>
<dbReference type="GO" id="GO:0016410">
    <property type="term" value="F:N-acyltransferase activity"/>
    <property type="evidence" value="ECO:0007669"/>
    <property type="project" value="TreeGrafter"/>
</dbReference>
<dbReference type="Proteomes" id="UP001251528">
    <property type="component" value="Unassembled WGS sequence"/>
</dbReference>
<dbReference type="Pfam" id="PF13523">
    <property type="entry name" value="Acetyltransf_8"/>
    <property type="match status" value="1"/>
</dbReference>
<keyword evidence="4" id="KW-1185">Reference proteome</keyword>
<protein>
    <recommendedName>
        <fullName evidence="2">Acyltransferase MbtK/IucB-like conserved domain-containing protein</fullName>
    </recommendedName>
</protein>
<dbReference type="AlphaFoldDB" id="A0AAJ0FX78"/>
<dbReference type="SUPFAM" id="SSF55729">
    <property type="entry name" value="Acyl-CoA N-acyltransferases (Nat)"/>
    <property type="match status" value="1"/>
</dbReference>
<dbReference type="InterPro" id="IPR016181">
    <property type="entry name" value="Acyl_CoA_acyltransferase"/>
</dbReference>
<dbReference type="InterPro" id="IPR019432">
    <property type="entry name" value="Acyltransferase_MbtK/IucB-like"/>
</dbReference>
<dbReference type="PANTHER" id="PTHR31438">
    <property type="entry name" value="LYSINE N-ACYLTRANSFERASE C17G9.06C-RELATED"/>
    <property type="match status" value="1"/>
</dbReference>
<evidence type="ECO:0000256" key="1">
    <source>
        <dbReference type="ARBA" id="ARBA00009893"/>
    </source>
</evidence>
<evidence type="ECO:0000259" key="2">
    <source>
        <dbReference type="SMART" id="SM01006"/>
    </source>
</evidence>
<name>A0AAJ0FX78_9HYPO</name>
<organism evidence="3 4">
    <name type="scientific">Conoideocrella luteorostrata</name>
    <dbReference type="NCBI Taxonomy" id="1105319"/>
    <lineage>
        <taxon>Eukaryota</taxon>
        <taxon>Fungi</taxon>
        <taxon>Dikarya</taxon>
        <taxon>Ascomycota</taxon>
        <taxon>Pezizomycotina</taxon>
        <taxon>Sordariomycetes</taxon>
        <taxon>Hypocreomycetidae</taxon>
        <taxon>Hypocreales</taxon>
        <taxon>Clavicipitaceae</taxon>
        <taxon>Conoideocrella</taxon>
    </lineage>
</organism>
<evidence type="ECO:0000313" key="4">
    <source>
        <dbReference type="Proteomes" id="UP001251528"/>
    </source>
</evidence>
<proteinExistence type="inferred from homology"/>
<dbReference type="SMART" id="SM01006">
    <property type="entry name" value="AlcB"/>
    <property type="match status" value="1"/>
</dbReference>
<comment type="similarity">
    <text evidence="1">Belongs to the lysine N-acyltransferase MbtK family.</text>
</comment>
<reference evidence="3" key="1">
    <citation type="submission" date="2023-06" db="EMBL/GenBank/DDBJ databases">
        <title>Conoideocrella luteorostrata (Hypocreales: Clavicipitaceae), a potential biocontrol fungus for elongate hemlock scale in United States Christmas tree production areas.</title>
        <authorList>
            <person name="Barrett H."/>
            <person name="Lovett B."/>
            <person name="Macias A.M."/>
            <person name="Stajich J.E."/>
            <person name="Kasson M.T."/>
        </authorList>
    </citation>
    <scope>NUCLEOTIDE SEQUENCE</scope>
    <source>
        <strain evidence="3">ARSEF 14590</strain>
    </source>
</reference>
<dbReference type="Gene3D" id="3.40.630.30">
    <property type="match status" value="1"/>
</dbReference>
<dbReference type="GO" id="GO:0019290">
    <property type="term" value="P:siderophore biosynthetic process"/>
    <property type="evidence" value="ECO:0007669"/>
    <property type="project" value="InterPro"/>
</dbReference>